<evidence type="ECO:0000256" key="1">
    <source>
        <dbReference type="SAM" id="MobiDB-lite"/>
    </source>
</evidence>
<dbReference type="PANTHER" id="PTHR34595:SF7">
    <property type="entry name" value="SLL1039 PROTEIN"/>
    <property type="match status" value="1"/>
</dbReference>
<feature type="domain" description="Circularly permuted ATP-grasp type 2" evidence="2">
    <location>
        <begin position="60"/>
        <end position="436"/>
    </location>
</feature>
<dbReference type="Gene3D" id="3.40.50.11290">
    <property type="match status" value="1"/>
</dbReference>
<comment type="caution">
    <text evidence="3">The sequence shown here is derived from an EMBL/GenBank/DDBJ whole genome shotgun (WGS) entry which is preliminary data.</text>
</comment>
<dbReference type="Gene3D" id="3.30.1490.270">
    <property type="match status" value="1"/>
</dbReference>
<dbReference type="EMBL" id="JAUCGQ010000001">
    <property type="protein sequence ID" value="MDM7853789.1"/>
    <property type="molecule type" value="Genomic_DNA"/>
</dbReference>
<organism evidence="3 4">
    <name type="scientific">Cellulomonas alba</name>
    <dbReference type="NCBI Taxonomy" id="3053467"/>
    <lineage>
        <taxon>Bacteria</taxon>
        <taxon>Bacillati</taxon>
        <taxon>Actinomycetota</taxon>
        <taxon>Actinomycetes</taxon>
        <taxon>Micrococcales</taxon>
        <taxon>Cellulomonadaceae</taxon>
        <taxon>Cellulomonas</taxon>
    </lineage>
</organism>
<dbReference type="PIRSF" id="PIRSF005522">
    <property type="entry name" value="UCP005522"/>
    <property type="match status" value="1"/>
</dbReference>
<dbReference type="Proteomes" id="UP001529338">
    <property type="component" value="Unassembled WGS sequence"/>
</dbReference>
<dbReference type="PANTHER" id="PTHR34595">
    <property type="entry name" value="BLR5612 PROTEIN"/>
    <property type="match status" value="1"/>
</dbReference>
<dbReference type="InterPro" id="IPR025841">
    <property type="entry name" value="CP_ATPgrasp_2"/>
</dbReference>
<accession>A0ABT7SCK6</accession>
<reference evidence="3 4" key="1">
    <citation type="submission" date="2023-06" db="EMBL/GenBank/DDBJ databases">
        <title>Cellulomonas sp. MW4 Whole genome sequence.</title>
        <authorList>
            <person name="Park S."/>
        </authorList>
    </citation>
    <scope>NUCLEOTIDE SEQUENCE [LARGE SCALE GENOMIC DNA]</scope>
    <source>
        <strain evidence="3 4">MW4</strain>
    </source>
</reference>
<proteinExistence type="predicted"/>
<protein>
    <submittedName>
        <fullName evidence="3">Circularly permuted type 2 ATP-grasp protein</fullName>
    </submittedName>
</protein>
<feature type="region of interest" description="Disordered" evidence="1">
    <location>
        <begin position="444"/>
        <end position="512"/>
    </location>
</feature>
<dbReference type="Pfam" id="PF14403">
    <property type="entry name" value="CP_ATPgrasp_2"/>
    <property type="match status" value="1"/>
</dbReference>
<dbReference type="SUPFAM" id="SSF56059">
    <property type="entry name" value="Glutathione synthetase ATP-binding domain-like"/>
    <property type="match status" value="1"/>
</dbReference>
<dbReference type="InterPro" id="IPR051680">
    <property type="entry name" value="ATP-dep_Glu-Cys_Ligase-2"/>
</dbReference>
<evidence type="ECO:0000313" key="3">
    <source>
        <dbReference type="EMBL" id="MDM7853789.1"/>
    </source>
</evidence>
<evidence type="ECO:0000313" key="4">
    <source>
        <dbReference type="Proteomes" id="UP001529338"/>
    </source>
</evidence>
<dbReference type="InterPro" id="IPR016450">
    <property type="entry name" value="UCP005522"/>
</dbReference>
<keyword evidence="4" id="KW-1185">Reference proteome</keyword>
<gene>
    <name evidence="3" type="ORF">QRT04_02500</name>
</gene>
<feature type="compositionally biased region" description="Low complexity" evidence="1">
    <location>
        <begin position="459"/>
        <end position="480"/>
    </location>
</feature>
<sequence>MLERDGTPREASRHLYEALSRLSEGELRARADALARSYLTQGVTFDFAGEERPFPLDVVPRVIAGEEWDHVAPGVAQRVRALEAFLDDVYGPQRAIADGVVPRSVVVSSTHFQRQSHGVRTPNGVRVHVAGIDLVRDQAGTWRVLEDNARVPSGVSYVLSNRRAMAQTFPELFAALRIRPVADYPRRLLAALQASAPSGVVDPTVVVLTPGVYNSAYFEHALLARMMGVELVEGRDLFCAQGHVWMRTTRGRRRVDVVYRRVDDEFLDPVVFRSDSVLGCPGLMTCARQGTVTIANAVGNGVADDKLLYTYVPDLVRYYLHEEPILPNVHTWRLEEPGALEEVLDRLDELVVKPVDGSGGKGLVVGPRASRAELDVLRARLRADPRGWIAQPVIQLSTIPTLVDAGLRPRHTDLRPFAVNDGETVSVLPGGLTRVALPEGQLVVNSSQGGGSKDTWVLGGAAPPRADPQAARRGAPMAAAVPIDANPDDDLSAQVLQQQQQERARTRGGAPC</sequence>
<name>A0ABT7SCK6_9CELL</name>
<evidence type="ECO:0000259" key="2">
    <source>
        <dbReference type="Pfam" id="PF14403"/>
    </source>
</evidence>